<dbReference type="PANTHER" id="PTHR46591:SF1">
    <property type="entry name" value="ZINC FINGER FYVE DOMAIN-CONTAINING PROTEIN 26"/>
    <property type="match status" value="1"/>
</dbReference>
<dbReference type="SMART" id="SM00064">
    <property type="entry name" value="FYVE"/>
    <property type="match status" value="1"/>
</dbReference>
<evidence type="ECO:0000313" key="12">
    <source>
        <dbReference type="Proteomes" id="UP000694412"/>
    </source>
</evidence>
<evidence type="ECO:0000313" key="11">
    <source>
        <dbReference type="Ensembl" id="ENSCJPP00005021754.1"/>
    </source>
</evidence>
<dbReference type="SUPFAM" id="SSF57903">
    <property type="entry name" value="FYVE/PHD zinc finger"/>
    <property type="match status" value="1"/>
</dbReference>
<dbReference type="GO" id="GO:0000281">
    <property type="term" value="P:mitotic cytokinesis"/>
    <property type="evidence" value="ECO:0007669"/>
    <property type="project" value="InterPro"/>
</dbReference>
<dbReference type="GO" id="GO:0008270">
    <property type="term" value="F:zinc ion binding"/>
    <property type="evidence" value="ECO:0007669"/>
    <property type="project" value="UniProtKB-KW"/>
</dbReference>
<feature type="compositionally biased region" description="Low complexity" evidence="9">
    <location>
        <begin position="749"/>
        <end position="776"/>
    </location>
</feature>
<feature type="region of interest" description="Disordered" evidence="9">
    <location>
        <begin position="744"/>
        <end position="784"/>
    </location>
</feature>
<dbReference type="GO" id="GO:0000724">
    <property type="term" value="P:double-strand break repair via homologous recombination"/>
    <property type="evidence" value="ECO:0007669"/>
    <property type="project" value="InterPro"/>
</dbReference>
<dbReference type="Pfam" id="PF01363">
    <property type="entry name" value="FYVE"/>
    <property type="match status" value="1"/>
</dbReference>
<evidence type="ECO:0000259" key="10">
    <source>
        <dbReference type="PROSITE" id="PS50178"/>
    </source>
</evidence>
<keyword evidence="3" id="KW-0479">Metal-binding</keyword>
<keyword evidence="5" id="KW-0862">Zinc</keyword>
<organism evidence="11 12">
    <name type="scientific">Coturnix japonica</name>
    <name type="common">Japanese quail</name>
    <name type="synonym">Coturnix coturnix japonica</name>
    <dbReference type="NCBI Taxonomy" id="93934"/>
    <lineage>
        <taxon>Eukaryota</taxon>
        <taxon>Metazoa</taxon>
        <taxon>Chordata</taxon>
        <taxon>Craniata</taxon>
        <taxon>Vertebrata</taxon>
        <taxon>Euteleostomi</taxon>
        <taxon>Archelosauria</taxon>
        <taxon>Archosauria</taxon>
        <taxon>Dinosauria</taxon>
        <taxon>Saurischia</taxon>
        <taxon>Theropoda</taxon>
        <taxon>Coelurosauria</taxon>
        <taxon>Aves</taxon>
        <taxon>Neognathae</taxon>
        <taxon>Galloanserae</taxon>
        <taxon>Galliformes</taxon>
        <taxon>Phasianidae</taxon>
        <taxon>Perdicinae</taxon>
        <taxon>Coturnix</taxon>
    </lineage>
</organism>
<comment type="subunit">
    <text evidence="6">Interacts with AP5Z1, AP5B1, AP5S1 and SPG11. Interacts with TTC19 and KIF13A.</text>
</comment>
<evidence type="ECO:0000256" key="8">
    <source>
        <dbReference type="PROSITE-ProRule" id="PRU00091"/>
    </source>
</evidence>
<dbReference type="InterPro" id="IPR028730">
    <property type="entry name" value="ZFYVE26"/>
</dbReference>
<evidence type="ECO:0000256" key="5">
    <source>
        <dbReference type="ARBA" id="ARBA00022833"/>
    </source>
</evidence>
<dbReference type="GeneTree" id="ENSGT00920000149143"/>
<evidence type="ECO:0000256" key="7">
    <source>
        <dbReference type="ARBA" id="ARBA00044939"/>
    </source>
</evidence>
<dbReference type="GO" id="GO:0032465">
    <property type="term" value="P:regulation of cytokinesis"/>
    <property type="evidence" value="ECO:0007669"/>
    <property type="project" value="TreeGrafter"/>
</dbReference>
<comment type="function">
    <text evidence="7">Phosphatidylinositol 3-phosphate-binding protein required for the abscission step in cytokinesis: recruited to the midbody during cytokinesis and acts as a regulator of abscission. May also be required for efficient homologous recombination DNA double-strand break repair.</text>
</comment>
<reference evidence="11" key="3">
    <citation type="submission" date="2025-09" db="UniProtKB">
        <authorList>
            <consortium name="Ensembl"/>
        </authorList>
    </citation>
    <scope>IDENTIFICATION</scope>
</reference>
<dbReference type="InterPro" id="IPR013083">
    <property type="entry name" value="Znf_RING/FYVE/PHD"/>
</dbReference>
<accession>A0A8C2U164</accession>
<keyword evidence="12" id="KW-1185">Reference proteome</keyword>
<dbReference type="InterPro" id="IPR011011">
    <property type="entry name" value="Znf_FYVE_PHD"/>
</dbReference>
<dbReference type="GO" id="GO:0005765">
    <property type="term" value="C:lysosomal membrane"/>
    <property type="evidence" value="ECO:0007669"/>
    <property type="project" value="TreeGrafter"/>
</dbReference>
<dbReference type="GO" id="GO:0030496">
    <property type="term" value="C:midbody"/>
    <property type="evidence" value="ECO:0007669"/>
    <property type="project" value="TreeGrafter"/>
</dbReference>
<dbReference type="Gene3D" id="3.30.40.10">
    <property type="entry name" value="Zinc/RING finger domain, C3HC4 (zinc finger)"/>
    <property type="match status" value="1"/>
</dbReference>
<dbReference type="GO" id="GO:0005813">
    <property type="term" value="C:centrosome"/>
    <property type="evidence" value="ECO:0007669"/>
    <property type="project" value="TreeGrafter"/>
</dbReference>
<dbReference type="GO" id="GO:0032266">
    <property type="term" value="F:phosphatidylinositol-3-phosphate binding"/>
    <property type="evidence" value="ECO:0007669"/>
    <property type="project" value="InterPro"/>
</dbReference>
<feature type="domain" description="FYVE-type" evidence="10">
    <location>
        <begin position="1768"/>
        <end position="1828"/>
    </location>
</feature>
<protein>
    <recommendedName>
        <fullName evidence="1">Zinc finger FYVE domain-containing protein 26</fullName>
    </recommendedName>
</protein>
<sequence>MMFPFGKEEAASLERLFGFFCECVRSGHWELAQACVPQLGRWRGDGPGKVEAILEALVACPQAVRCGQNCSPWRTSWLWLLVLEKWLSRRCNLLFFPCQELFEVYVCTQNRHAADTKRRDGCSQRFSLDVVSALRKLLLRAPQRAQVLLEFFQEEQGMHSPSIQQYCSLQNIFVEFLRDSLKSLQRLQCGSEISELDQRELVDIIYSVLSVVTFEVEHQADELQHLFRELLDVCWAEGSPLREEKLLGCMLRKRSRGLLNLYSSVLIDKTREKFLVSKSVGKGSSEQLDAERTMMNLFSDHKEASSWKTAYFYCLSSSKHFLEQILVTALTLLKREDFSGLSSLLRREFNPLSRLLVLLGWTHCQSLESAKTLLWTLHKTQDLCNDSVLKDFCDGLWAQVEVLEWCIQQNSITIPRKVLLQHLHSLDCHTAIYSLHHLTNLLALNEEDVIELLQKVPARDQQLQAAPLPNALSQQRSLVLFRAFCAMKYAIYALCVNSHKHSRCRDCIRSLLCDIPEDTASGESAVFSQYLVKCHQFLRSIPVPLRLEVLENIFSLLFVSYSDLHSDNLLPEDYAEDDDLDKKSSAVSAEGSASRRSSASESPQHLVKSEKKLERYLLTARTDHLDTQNLPDLEQCGKSCGSPRLSYPDLKHLTSSVSGFLVDDVAMDAFLTLLLNHLEEIQSALPWDSSNVLREELELVECLNLSASRDGFGSRVLQFSKYLSEAHWRYKVVMSNRNAGRLYGKEETSSPSWESTSSELSASTSEGSTSNVSGSSDLESRARPQQQNPLIPMMLSPPESLLVSCVLRGNFIEAHQVALMFNLDTSPCYGELVFMERYQEAVREMAKVEHNIENQVSDGTGGIRRSGSGRSTLQAIGNAAAAGMVFYSISDVTDKLLATSGSLAPTLQENIWVSSIQLEHTDPLWEVLEDLSPSAMAAFDLACTQCRLWKTCKQLLETAERKLYSSLETRGHRPDFVLLRSESVKGFPAFLQQISKILNYSCTSQGQSKSEEKISSYFRCSIVDLLQACYPSLTEESITNEVILSQHLDQILEALTHEALLLEQPWSLLGTLVEQASLKPVELEKHLVYNQTQLLLRTLNQHFQTSPESNTKTNFVKIFFDYITTLAAVVLRSLNAELEVKVGNPFILLQQSPSQLLSQLLFEKQVPPDRLASLLAREELSLNVQQVIVNCCCERLSLCNLRQKSQAECLLTNIRNLTHQCAKCCLPDVEIPFSNHAKASEDVYTQASSSVADFSQHTLTASCLDFLKSQSKLTATVACLSASNIQKVPKSSLSWMEFWDKRELPLGLEQISRECEALLKEFPLLERFLLAMFEPFQNQQEEGGNLAGVFSGRTYIPLVLLGLHSSTAVKVLMEVFEQALAAKDWTRALKVLDLYSQDVQELFDVKDAVLSCAAAEGKDGWQYLFPVKNATLRSVLALRCLDKWPLDACLEILAYCSSDLDITAELKADLQSRKKELQVYQKILNLQNEPVWSDWQDLKKACTDDPRAIMNIILKAKDYELCEEWGHLYPVPREDLISLHREHLLHLLEMGDMEKASQLLQRIEDPGICLAISEQSLDQHPSLAASHFLADYLTTHFYRNLTTARRNEIHALYMGSKVLLTLPELSRVNYFHLSSRPLLMVEQLLMNMKVDWVSVAVQTLHQLLGGQEVGFAVEDIDNLLSKYAEKALDFPFSLKERRSDSVIRIQESLSQVLEGETMSRSGSSELSLAGFTGVTVSASPRERSLQQNFSEEFVPPEKPPPKQQWIPDDTETICMVCKTERFTMFNRRHHCRRCGRLVCSSCSTKKMAVEACRENPARVCDQCYSYYNREHLPETSNNEYSTVVRIPRAAALEWFLSLNEEENEIVRSEFYYEQAPSSSLCIAILSLHSNSIVCGHQLIEHCCKLSQGLTNPEVDAGLLMDIMKQLLFSAKMMFVKAGRSQDLALCDSYISKVDVLNILVAAAYRPVPSLDQILLPSAVTRLRNRLLEAEYYQLAIEVSTKSGLDPSGAWHAWGMACLKAGNLSSAREKFNRCLKPPVDLNQLSHGSRLVQDVIQYLESTVKPVLIAQDDDYFATLRELEATLRTRSLSLEMMSEGKVQHNSYYQECLFYLHSYGTNLAIISFYMRHDCMREALLHLLNKESPSEVFIEGIFIPSYESGKLHMLENLLETIDPGLESWGMYLIAACKYLQKKNYYHILYELQQFMKDHVRAAMTCIRFFTHGAKSYTELGAKQTWLIKIKDHLKVYLQEVSRSSGRKKMVYTFRKKMSATDVSRHINTVDLQMEVTKFLHRCEISGSSQMAGSSLPTLFGNNNMKMDVACKVMLEGKNVEEGFGIAFRVLQDFQLEATEVYSKVAKQLVKQQKYSEIRQLLKCVSESGVAAKNDGDTIILNCLSEFKNIPAEVILSCLISLLKYNAYLMCNKLRSAYLVSVRQEKSRAVQLVQHVRQLAESSGEDVVRAICTQWLTVHQPKTRNRLGQGSRK</sequence>
<evidence type="ECO:0000256" key="1">
    <source>
        <dbReference type="ARBA" id="ARBA00014373"/>
    </source>
</evidence>
<reference evidence="11" key="2">
    <citation type="submission" date="2025-08" db="UniProtKB">
        <authorList>
            <consortium name="Ensembl"/>
        </authorList>
    </citation>
    <scope>IDENTIFICATION</scope>
</reference>
<feature type="region of interest" description="Disordered" evidence="9">
    <location>
        <begin position="585"/>
        <end position="608"/>
    </location>
</feature>
<dbReference type="InterPro" id="IPR000306">
    <property type="entry name" value="Znf_FYVE"/>
</dbReference>
<dbReference type="CDD" id="cd15724">
    <property type="entry name" value="FYVE_ZFY26"/>
    <property type="match status" value="1"/>
</dbReference>
<evidence type="ECO:0000256" key="2">
    <source>
        <dbReference type="ARBA" id="ARBA00022553"/>
    </source>
</evidence>
<dbReference type="Pfam" id="PF25569">
    <property type="entry name" value="TPR_ZFYVE26"/>
    <property type="match status" value="1"/>
</dbReference>
<dbReference type="GO" id="GO:0007040">
    <property type="term" value="P:lysosome organization"/>
    <property type="evidence" value="ECO:0007669"/>
    <property type="project" value="UniProtKB-ARBA"/>
</dbReference>
<keyword evidence="2" id="KW-0597">Phosphoprotein</keyword>
<name>A0A8C2U164_COTJA</name>
<proteinExistence type="predicted"/>
<evidence type="ECO:0000256" key="3">
    <source>
        <dbReference type="ARBA" id="ARBA00022723"/>
    </source>
</evidence>
<feature type="compositionally biased region" description="Low complexity" evidence="9">
    <location>
        <begin position="585"/>
        <end position="602"/>
    </location>
</feature>
<dbReference type="InterPro" id="IPR057946">
    <property type="entry name" value="TPR_ZFYVE26"/>
</dbReference>
<dbReference type="PANTHER" id="PTHR46591">
    <property type="entry name" value="ZINC FINGER FYVE DOMAIN-CONTAINING PROTEIN 26"/>
    <property type="match status" value="1"/>
</dbReference>
<keyword evidence="4 8" id="KW-0863">Zinc-finger</keyword>
<evidence type="ECO:0000256" key="9">
    <source>
        <dbReference type="SAM" id="MobiDB-lite"/>
    </source>
</evidence>
<evidence type="ECO:0000256" key="4">
    <source>
        <dbReference type="ARBA" id="ARBA00022771"/>
    </source>
</evidence>
<dbReference type="InterPro" id="IPR017455">
    <property type="entry name" value="Znf_FYVE-rel"/>
</dbReference>
<dbReference type="PROSITE" id="PS50178">
    <property type="entry name" value="ZF_FYVE"/>
    <property type="match status" value="1"/>
</dbReference>
<evidence type="ECO:0000256" key="6">
    <source>
        <dbReference type="ARBA" id="ARBA00025962"/>
    </source>
</evidence>
<gene>
    <name evidence="11" type="primary">ZFYVE26</name>
</gene>
<dbReference type="FunFam" id="3.30.40.10:FF:000295">
    <property type="entry name" value="Zinc finger, FYVE domain-containing 26"/>
    <property type="match status" value="1"/>
</dbReference>
<dbReference type="Proteomes" id="UP000694412">
    <property type="component" value="Chromosome 5"/>
</dbReference>
<reference evidence="11" key="1">
    <citation type="submission" date="2015-11" db="EMBL/GenBank/DDBJ databases">
        <authorList>
            <consortium name="International Coturnix japonica Genome Analysis Consortium"/>
            <person name="Warren W."/>
            <person name="Burt D.W."/>
            <person name="Antin P.B."/>
            <person name="Lanford R."/>
            <person name="Gros J."/>
            <person name="Wilson R.K."/>
        </authorList>
    </citation>
    <scope>NUCLEOTIDE SEQUENCE [LARGE SCALE GENOMIC DNA]</scope>
</reference>
<dbReference type="Ensembl" id="ENSCJPT00005029823.1">
    <property type="protein sequence ID" value="ENSCJPP00005021754.1"/>
    <property type="gene ID" value="ENSCJPG00005017289.1"/>
</dbReference>